<dbReference type="InterPro" id="IPR013083">
    <property type="entry name" value="Znf_RING/FYVE/PHD"/>
</dbReference>
<dbReference type="EMBL" id="FQNC01000060">
    <property type="protein sequence ID" value="SGY90121.1"/>
    <property type="molecule type" value="Genomic_DNA"/>
</dbReference>
<evidence type="ECO:0000256" key="8">
    <source>
        <dbReference type="PROSITE-ProRule" id="PRU00175"/>
    </source>
</evidence>
<dbReference type="PROSITE" id="PS50089">
    <property type="entry name" value="ZF_RING_2"/>
    <property type="match status" value="1"/>
</dbReference>
<keyword evidence="2 10" id="KW-0812">Transmembrane</keyword>
<feature type="domain" description="RING-type" evidence="11">
    <location>
        <begin position="559"/>
        <end position="601"/>
    </location>
</feature>
<organism evidence="12 13">
    <name type="scientific">Microbotryum silenes-dioicae</name>
    <dbReference type="NCBI Taxonomy" id="796604"/>
    <lineage>
        <taxon>Eukaryota</taxon>
        <taxon>Fungi</taxon>
        <taxon>Dikarya</taxon>
        <taxon>Basidiomycota</taxon>
        <taxon>Pucciniomycotina</taxon>
        <taxon>Microbotryomycetes</taxon>
        <taxon>Microbotryales</taxon>
        <taxon>Microbotryaceae</taxon>
        <taxon>Microbotryum</taxon>
    </lineage>
</organism>
<proteinExistence type="predicted"/>
<feature type="transmembrane region" description="Helical" evidence="10">
    <location>
        <begin position="75"/>
        <end position="94"/>
    </location>
</feature>
<dbReference type="Gene3D" id="3.50.30.30">
    <property type="match status" value="1"/>
</dbReference>
<dbReference type="Proteomes" id="UP000249464">
    <property type="component" value="Unassembled WGS sequence"/>
</dbReference>
<dbReference type="PANTHER" id="PTHR46539:SF1">
    <property type="entry name" value="E3 UBIQUITIN-PROTEIN LIGASE ATL42"/>
    <property type="match status" value="1"/>
</dbReference>
<dbReference type="GO" id="GO:0008270">
    <property type="term" value="F:zinc ion binding"/>
    <property type="evidence" value="ECO:0007669"/>
    <property type="project" value="UniProtKB-KW"/>
</dbReference>
<evidence type="ECO:0000256" key="5">
    <source>
        <dbReference type="ARBA" id="ARBA00022833"/>
    </source>
</evidence>
<evidence type="ECO:0000313" key="12">
    <source>
        <dbReference type="EMBL" id="SGY90121.1"/>
    </source>
</evidence>
<keyword evidence="6 10" id="KW-1133">Transmembrane helix</keyword>
<feature type="transmembrane region" description="Helical" evidence="10">
    <location>
        <begin position="417"/>
        <end position="442"/>
    </location>
</feature>
<dbReference type="Pfam" id="PF02225">
    <property type="entry name" value="PA"/>
    <property type="match status" value="1"/>
</dbReference>
<feature type="compositionally biased region" description="Polar residues" evidence="9">
    <location>
        <begin position="626"/>
        <end position="641"/>
    </location>
</feature>
<feature type="region of interest" description="Disordered" evidence="9">
    <location>
        <begin position="611"/>
        <end position="648"/>
    </location>
</feature>
<dbReference type="Gene3D" id="3.30.40.10">
    <property type="entry name" value="Zinc/RING finger domain, C3HC4 (zinc finger)"/>
    <property type="match status" value="1"/>
</dbReference>
<keyword evidence="7 10" id="KW-0472">Membrane</keyword>
<evidence type="ECO:0000256" key="9">
    <source>
        <dbReference type="SAM" id="MobiDB-lite"/>
    </source>
</evidence>
<dbReference type="SUPFAM" id="SSF57850">
    <property type="entry name" value="RING/U-box"/>
    <property type="match status" value="1"/>
</dbReference>
<dbReference type="InterPro" id="IPR046450">
    <property type="entry name" value="PA_dom_sf"/>
</dbReference>
<sequence>MASFPTWSRIGATTTTRAIAARTSSNANADDDTHDSNSSRLGQSHRSIYTATSAHSETTTNDPSPAHGGRRRRSYLRLLVGVTASALIVSVLLVSSSRFHPRRHDELFRASTTLSASASASASASQTIDTTWLELTARPVSDTRLIVIPASSRNWDDVYLSYRHHVLGFVQALGNWLTPLFLDPANTVMSADQVFYVEDFDGDHDVEVDEVDSESVVDGAWSHWSESAVFVEATQAMYASRPASFGPHILLEPLQSHLYPITAFANTDMHACNLSSTPDDSSSLHKYPTPPRQGWIALIERGGCPFSNKVRFAQERNAAAVVFGDSSTQEGGVSGGFGLLTPWSPGKHNDHDKIPPLHELMLYRMCLTDDTHDVRIPSTFVSRASYLSILRTWQDVQDGQSKDPQGLLVTLSKDELFAWPLLDLLVLILFLPSLLTLLTVFTQRLRMIRQRRLDRAPRDVVAKLPVFLWGGTEKGPQTVSISLDEEQVIGSSSSVHPIATESTPLLDSSSSITAAIPCPAYLKYLPDAITRRIRRPNPSSSALAPRRRSNLKFRPSNECSICLSEFENGDAVMELPCGHLFHKEEIESWLLESKRVCPICRASITAEDGVEEEGLVDGDGGDPSRSRAQTVDATTQTSAGSSPPLAVPSDIIDQERTALAPIATGSSVTLDFVPDS</sequence>
<reference evidence="12 13" key="1">
    <citation type="submission" date="2016-11" db="EMBL/GenBank/DDBJ databases">
        <authorList>
            <person name="Jaros S."/>
            <person name="Januszkiewicz K."/>
            <person name="Wedrychowicz H."/>
        </authorList>
    </citation>
    <scope>NUCLEOTIDE SEQUENCE [LARGE SCALE GENOMIC DNA]</scope>
</reference>
<dbReference type="InterPro" id="IPR001841">
    <property type="entry name" value="Znf_RING"/>
</dbReference>
<feature type="compositionally biased region" description="Low complexity" evidence="9">
    <location>
        <begin position="18"/>
        <end position="28"/>
    </location>
</feature>
<dbReference type="SMART" id="SM00184">
    <property type="entry name" value="RING"/>
    <property type="match status" value="1"/>
</dbReference>
<evidence type="ECO:0000256" key="10">
    <source>
        <dbReference type="SAM" id="Phobius"/>
    </source>
</evidence>
<evidence type="ECO:0000256" key="6">
    <source>
        <dbReference type="ARBA" id="ARBA00022989"/>
    </source>
</evidence>
<evidence type="ECO:0000256" key="3">
    <source>
        <dbReference type="ARBA" id="ARBA00022723"/>
    </source>
</evidence>
<keyword evidence="3" id="KW-0479">Metal-binding</keyword>
<evidence type="ECO:0000256" key="7">
    <source>
        <dbReference type="ARBA" id="ARBA00023136"/>
    </source>
</evidence>
<dbReference type="GO" id="GO:0016020">
    <property type="term" value="C:membrane"/>
    <property type="evidence" value="ECO:0007669"/>
    <property type="project" value="UniProtKB-SubCell"/>
</dbReference>
<dbReference type="InterPro" id="IPR003137">
    <property type="entry name" value="PA_domain"/>
</dbReference>
<keyword evidence="13" id="KW-1185">Reference proteome</keyword>
<feature type="region of interest" description="Disordered" evidence="9">
    <location>
        <begin position="18"/>
        <end position="70"/>
    </location>
</feature>
<dbReference type="STRING" id="796604.A0A2X0P9T5"/>
<dbReference type="CDD" id="cd16454">
    <property type="entry name" value="RING-H2_PA-TM-RING"/>
    <property type="match status" value="1"/>
</dbReference>
<keyword evidence="5" id="KW-0862">Zinc</keyword>
<dbReference type="Pfam" id="PF13639">
    <property type="entry name" value="zf-RING_2"/>
    <property type="match status" value="1"/>
</dbReference>
<gene>
    <name evidence="12" type="primary">BQ5605_C039g11789</name>
    <name evidence="12" type="ORF">BQ5605_C039G11789</name>
</gene>
<dbReference type="PANTHER" id="PTHR46539">
    <property type="entry name" value="E3 UBIQUITIN-PROTEIN LIGASE ATL42"/>
    <property type="match status" value="1"/>
</dbReference>
<evidence type="ECO:0000256" key="2">
    <source>
        <dbReference type="ARBA" id="ARBA00022692"/>
    </source>
</evidence>
<feature type="compositionally biased region" description="Polar residues" evidence="9">
    <location>
        <begin position="36"/>
        <end position="63"/>
    </location>
</feature>
<name>A0A2X0P9T5_9BASI</name>
<comment type="subcellular location">
    <subcellularLocation>
        <location evidence="1">Membrane</location>
        <topology evidence="1">Single-pass membrane protein</topology>
    </subcellularLocation>
</comment>
<evidence type="ECO:0000313" key="13">
    <source>
        <dbReference type="Proteomes" id="UP000249464"/>
    </source>
</evidence>
<keyword evidence="4 8" id="KW-0863">Zinc-finger</keyword>
<feature type="compositionally biased region" description="Acidic residues" evidence="9">
    <location>
        <begin position="611"/>
        <end position="620"/>
    </location>
</feature>
<dbReference type="FunFam" id="3.30.40.10:FF:000388">
    <property type="entry name" value="Putative RING zinc finger domain superfamily protein"/>
    <property type="match status" value="1"/>
</dbReference>
<dbReference type="AlphaFoldDB" id="A0A2X0P9T5"/>
<protein>
    <submittedName>
        <fullName evidence="12">BQ5605_C039g11789 protein</fullName>
    </submittedName>
</protein>
<evidence type="ECO:0000259" key="11">
    <source>
        <dbReference type="PROSITE" id="PS50089"/>
    </source>
</evidence>
<dbReference type="SUPFAM" id="SSF52025">
    <property type="entry name" value="PA domain"/>
    <property type="match status" value="1"/>
</dbReference>
<accession>A0A2X0P9T5</accession>
<evidence type="ECO:0000256" key="1">
    <source>
        <dbReference type="ARBA" id="ARBA00004167"/>
    </source>
</evidence>
<evidence type="ECO:0000256" key="4">
    <source>
        <dbReference type="ARBA" id="ARBA00022771"/>
    </source>
</evidence>